<feature type="compositionally biased region" description="Low complexity" evidence="1">
    <location>
        <begin position="44"/>
        <end position="113"/>
    </location>
</feature>
<dbReference type="EMBL" id="LN483332">
    <property type="protein sequence ID" value="CED85082.1"/>
    <property type="molecule type" value="Genomic_DNA"/>
</dbReference>
<name>A0A0F7SS76_PHARH</name>
<protein>
    <submittedName>
        <fullName evidence="2">Uncharacterized protein</fullName>
    </submittedName>
</protein>
<feature type="compositionally biased region" description="Low complexity" evidence="1">
    <location>
        <begin position="9"/>
        <end position="26"/>
    </location>
</feature>
<feature type="compositionally biased region" description="Low complexity" evidence="1">
    <location>
        <begin position="192"/>
        <end position="202"/>
    </location>
</feature>
<feature type="region of interest" description="Disordered" evidence="1">
    <location>
        <begin position="1"/>
        <end position="115"/>
    </location>
</feature>
<accession>A0A0F7SS76</accession>
<feature type="compositionally biased region" description="Pro residues" evidence="1">
    <location>
        <begin position="181"/>
        <end position="191"/>
    </location>
</feature>
<organism evidence="2">
    <name type="scientific">Phaffia rhodozyma</name>
    <name type="common">Yeast</name>
    <name type="synonym">Xanthophyllomyces dendrorhous</name>
    <dbReference type="NCBI Taxonomy" id="264483"/>
    <lineage>
        <taxon>Eukaryota</taxon>
        <taxon>Fungi</taxon>
        <taxon>Dikarya</taxon>
        <taxon>Basidiomycota</taxon>
        <taxon>Agaricomycotina</taxon>
        <taxon>Tremellomycetes</taxon>
        <taxon>Cystofilobasidiales</taxon>
        <taxon>Mrakiaceae</taxon>
        <taxon>Phaffia</taxon>
    </lineage>
</organism>
<evidence type="ECO:0000256" key="1">
    <source>
        <dbReference type="SAM" id="MobiDB-lite"/>
    </source>
</evidence>
<feature type="compositionally biased region" description="Polar residues" evidence="1">
    <location>
        <begin position="153"/>
        <end position="175"/>
    </location>
</feature>
<reference evidence="2" key="1">
    <citation type="submission" date="2014-08" db="EMBL/GenBank/DDBJ databases">
        <authorList>
            <person name="Sharma Rahul"/>
            <person name="Thines Marco"/>
        </authorList>
    </citation>
    <scope>NUCLEOTIDE SEQUENCE</scope>
</reference>
<proteinExistence type="predicted"/>
<evidence type="ECO:0000313" key="2">
    <source>
        <dbReference type="EMBL" id="CED85082.1"/>
    </source>
</evidence>
<feature type="region of interest" description="Disordered" evidence="1">
    <location>
        <begin position="148"/>
        <end position="202"/>
    </location>
</feature>
<dbReference type="AlphaFoldDB" id="A0A0F7SS76"/>
<sequence length="293" mass="30758">MDLSGFLIDPSSGEPLSDLSLSLSEIPPIPRQPRERPVFRRFASDSSATSFSSTLTQSSSVSPVSSTSRSSASSPTGLNTLPSPKATTPTATSSLSALPRPTRPGGRSTTRTSFVGSASEFLRAAPAQAPVPERLKNSVLITWDQSPFHHRATGSSGRSVHPNHSSYQGNLSGGSRFSGPPISPNSPPSPSTPSSSASCYFSSANSGSQNWMPYGQDTIPLAGAKSNRVEKEQARRKLDCEAYSAWVGPSAGPDERVSSGMGSQAWGDMGLNLDSLDELMSGGPKGRVRSRSR</sequence>